<evidence type="ECO:0000313" key="2">
    <source>
        <dbReference type="Proteomes" id="UP000216151"/>
    </source>
</evidence>
<organism evidence="1 2">
    <name type="scientific">Acetobacter fabarum</name>
    <dbReference type="NCBI Taxonomy" id="483199"/>
    <lineage>
        <taxon>Bacteria</taxon>
        <taxon>Pseudomonadati</taxon>
        <taxon>Pseudomonadota</taxon>
        <taxon>Alphaproteobacteria</taxon>
        <taxon>Acetobacterales</taxon>
        <taxon>Acetobacteraceae</taxon>
        <taxon>Acetobacter</taxon>
    </lineage>
</organism>
<gene>
    <name evidence="1" type="ORF">B8X00_12120</name>
</gene>
<dbReference type="OrthoDB" id="7219954at2"/>
<keyword evidence="2" id="KW-1185">Reference proteome</keyword>
<dbReference type="EMBL" id="NCXK01000031">
    <property type="protein sequence ID" value="PAK76986.1"/>
    <property type="molecule type" value="Genomic_DNA"/>
</dbReference>
<accession>A0A269XX16</accession>
<dbReference type="Proteomes" id="UP000216151">
    <property type="component" value="Unassembled WGS sequence"/>
</dbReference>
<protein>
    <submittedName>
        <fullName evidence="1">Uncharacterized protein</fullName>
    </submittedName>
</protein>
<reference evidence="1 2" key="1">
    <citation type="submission" date="2017-04" db="EMBL/GenBank/DDBJ databases">
        <title>Kefir bacterial isolates.</title>
        <authorList>
            <person name="Kim Y."/>
            <person name="Blasche S."/>
            <person name="Patil K.R."/>
        </authorList>
    </citation>
    <scope>NUCLEOTIDE SEQUENCE [LARGE SCALE GENOMIC DNA]</scope>
    <source>
        <strain evidence="1 2">KR</strain>
    </source>
</reference>
<evidence type="ECO:0000313" key="1">
    <source>
        <dbReference type="EMBL" id="PAK76986.1"/>
    </source>
</evidence>
<proteinExistence type="predicted"/>
<name>A0A269XX16_9PROT</name>
<dbReference type="RefSeq" id="WP_086646985.1">
    <property type="nucleotide sequence ID" value="NZ_JAKVNI010000001.1"/>
</dbReference>
<comment type="caution">
    <text evidence="1">The sequence shown here is derived from an EMBL/GenBank/DDBJ whole genome shotgun (WGS) entry which is preliminary data.</text>
</comment>
<dbReference type="GeneID" id="91556263"/>
<dbReference type="AlphaFoldDB" id="A0A269XX16"/>
<sequence length="142" mass="15332">MTDTPQDLQSRLLQAFGAVSALLEQENTLLKTGQWQDVETLLPRKRTLMETLRKLLPPGQTKPLTAEQRSASVSPEMEAAAKQFNALVRANEELLQSAIAAQGTLIKLVLDDAAQEQRTGYGASGGYTVDSHAGALALRSDV</sequence>